<comment type="pathway">
    <text evidence="7">Carotenoid biosynthesis; staphyloxanthin biosynthesis; staphyloxanthin from farnesyl diphosphate: step 4/5.</text>
</comment>
<dbReference type="SUPFAM" id="SSF53448">
    <property type="entry name" value="Nucleotide-diphospho-sugar transferases"/>
    <property type="match status" value="1"/>
</dbReference>
<proteinExistence type="inferred from homology"/>
<organism evidence="11 14">
    <name type="scientific">Aeromicrobium tamlense</name>
    <dbReference type="NCBI Taxonomy" id="375541"/>
    <lineage>
        <taxon>Bacteria</taxon>
        <taxon>Bacillati</taxon>
        <taxon>Actinomycetota</taxon>
        <taxon>Actinomycetes</taxon>
        <taxon>Propionibacteriales</taxon>
        <taxon>Nocardioidaceae</taxon>
        <taxon>Aeromicrobium</taxon>
    </lineage>
</organism>
<dbReference type="EMBL" id="JACWMT010000001">
    <property type="protein sequence ID" value="MBD1269100.1"/>
    <property type="molecule type" value="Genomic_DNA"/>
</dbReference>
<comment type="caution">
    <text evidence="11">The sequence shown here is derived from an EMBL/GenBank/DDBJ whole genome shotgun (WGS) entry which is preliminary data.</text>
</comment>
<evidence type="ECO:0000256" key="5">
    <source>
        <dbReference type="ARBA" id="ARBA00023136"/>
    </source>
</evidence>
<dbReference type="GO" id="GO:0005886">
    <property type="term" value="C:plasma membrane"/>
    <property type="evidence" value="ECO:0007669"/>
    <property type="project" value="UniProtKB-SubCell"/>
</dbReference>
<dbReference type="PANTHER" id="PTHR43646">
    <property type="entry name" value="GLYCOSYLTRANSFERASE"/>
    <property type="match status" value="1"/>
</dbReference>
<keyword evidence="13" id="KW-1185">Reference proteome</keyword>
<evidence type="ECO:0000256" key="8">
    <source>
        <dbReference type="ARBA" id="ARBA00038120"/>
    </source>
</evidence>
<comment type="subcellular location">
    <subcellularLocation>
        <location evidence="1">Cell membrane</location>
    </subcellularLocation>
</comment>
<protein>
    <recommendedName>
        <fullName evidence="9">4,4'-diaponeurosporenoate glycosyltransferase</fullName>
    </recommendedName>
</protein>
<evidence type="ECO:0000256" key="9">
    <source>
        <dbReference type="ARBA" id="ARBA00040345"/>
    </source>
</evidence>
<evidence type="ECO:0000256" key="1">
    <source>
        <dbReference type="ARBA" id="ARBA00004236"/>
    </source>
</evidence>
<evidence type="ECO:0000256" key="7">
    <source>
        <dbReference type="ARBA" id="ARBA00037904"/>
    </source>
</evidence>
<dbReference type="InterPro" id="IPR001173">
    <property type="entry name" value="Glyco_trans_2-like"/>
</dbReference>
<keyword evidence="3" id="KW-0328">Glycosyltransferase</keyword>
<evidence type="ECO:0000256" key="6">
    <source>
        <dbReference type="ARBA" id="ARBA00037281"/>
    </source>
</evidence>
<keyword evidence="2" id="KW-1003">Cell membrane</keyword>
<comment type="similarity">
    <text evidence="8">Belongs to the glycosyltransferase 2 family. CrtQ subfamily.</text>
</comment>
<dbReference type="GO" id="GO:0016757">
    <property type="term" value="F:glycosyltransferase activity"/>
    <property type="evidence" value="ECO:0007669"/>
    <property type="project" value="UniProtKB-KW"/>
</dbReference>
<evidence type="ECO:0000313" key="12">
    <source>
        <dbReference type="EMBL" id="NYI36991.1"/>
    </source>
</evidence>
<accession>A0A8I0FSI2</accession>
<evidence type="ECO:0000256" key="4">
    <source>
        <dbReference type="ARBA" id="ARBA00022679"/>
    </source>
</evidence>
<evidence type="ECO:0000256" key="2">
    <source>
        <dbReference type="ARBA" id="ARBA00022475"/>
    </source>
</evidence>
<comment type="function">
    <text evidence="6">Catalyzes the glycosylation of 4,4'-diaponeurosporenoate, i.e. the esterification of glucose at the C1'' position with the carboxyl group of 4,4'-diaponeurosporenic acid, to form glycosyl-4,4'-diaponeurosporenoate. This is a step in the biosynthesis of staphyloxanthin, an orange pigment present in most staphylococci strains.</text>
</comment>
<dbReference type="AlphaFoldDB" id="A0A8I0FSI2"/>
<keyword evidence="5" id="KW-0472">Membrane</keyword>
<reference evidence="12 13" key="1">
    <citation type="submission" date="2020-07" db="EMBL/GenBank/DDBJ databases">
        <title>Sequencing the genomes of 1000 actinobacteria strains.</title>
        <authorList>
            <person name="Klenk H.-P."/>
        </authorList>
    </citation>
    <scope>NUCLEOTIDE SEQUENCE [LARGE SCALE GENOMIC DNA]</scope>
    <source>
        <strain evidence="12 13">DSM 19087</strain>
    </source>
</reference>
<dbReference type="Proteomes" id="UP000587211">
    <property type="component" value="Unassembled WGS sequence"/>
</dbReference>
<dbReference type="PANTHER" id="PTHR43646:SF2">
    <property type="entry name" value="GLYCOSYLTRANSFERASE 2-LIKE DOMAIN-CONTAINING PROTEIN"/>
    <property type="match status" value="1"/>
</dbReference>
<evidence type="ECO:0000313" key="11">
    <source>
        <dbReference type="EMBL" id="MBD1269100.1"/>
    </source>
</evidence>
<dbReference type="EMBL" id="JACBZN010000001">
    <property type="protein sequence ID" value="NYI36991.1"/>
    <property type="molecule type" value="Genomic_DNA"/>
</dbReference>
<dbReference type="Gene3D" id="3.90.550.10">
    <property type="entry name" value="Spore Coat Polysaccharide Biosynthesis Protein SpsA, Chain A"/>
    <property type="match status" value="1"/>
</dbReference>
<sequence length="285" mass="30353">MSGAARASIVIPAHDEERVIGRTLTAALAGTAPHEYETVVVCNGTTDATPRIAAAFDGVRVVEIATPSKTAALNAGDAAVSAFPRVYLDADVVLGPGALEAVVTALEAGHPAAAPRPVFDTTGLSLPCRAYYAIRSRLGYVRHHVIGAGVYAVSAEGRARFGAFPDVIADDGWVYAHFDHAERVNPPGATFTVHPPRTLRSLYRRQVRIVAGNQQLAALGHRVEAPRPTWRDVVRSEPRLMPAAVVYVAVTVAARAHARLRARRGDHGWNRDETSRGVVGTEAGR</sequence>
<name>A0A8I0FSI2_9ACTN</name>
<feature type="domain" description="Glycosyltransferase 2-like" evidence="10">
    <location>
        <begin position="8"/>
        <end position="113"/>
    </location>
</feature>
<evidence type="ECO:0000259" key="10">
    <source>
        <dbReference type="Pfam" id="PF00535"/>
    </source>
</evidence>
<dbReference type="RefSeq" id="WP_179423098.1">
    <property type="nucleotide sequence ID" value="NZ_BAAAMP010000002.1"/>
</dbReference>
<dbReference type="Pfam" id="PF00535">
    <property type="entry name" value="Glycos_transf_2"/>
    <property type="match status" value="1"/>
</dbReference>
<evidence type="ECO:0000313" key="14">
    <source>
        <dbReference type="Proteomes" id="UP000659061"/>
    </source>
</evidence>
<keyword evidence="4 11" id="KW-0808">Transferase</keyword>
<dbReference type="InterPro" id="IPR029044">
    <property type="entry name" value="Nucleotide-diphossugar_trans"/>
</dbReference>
<reference evidence="11" key="2">
    <citation type="submission" date="2020-09" db="EMBL/GenBank/DDBJ databases">
        <title>Novel species in genus Aeromicrobium.</title>
        <authorList>
            <person name="Zhang G."/>
        </authorList>
    </citation>
    <scope>NUCLEOTIDE SEQUENCE</scope>
    <source>
        <strain evidence="11">SSW1-57</strain>
    </source>
</reference>
<gene>
    <name evidence="12" type="ORF">BJ975_000366</name>
    <name evidence="11" type="ORF">IDH50_02535</name>
</gene>
<evidence type="ECO:0000313" key="13">
    <source>
        <dbReference type="Proteomes" id="UP000587211"/>
    </source>
</evidence>
<dbReference type="Proteomes" id="UP000659061">
    <property type="component" value="Unassembled WGS sequence"/>
</dbReference>
<evidence type="ECO:0000256" key="3">
    <source>
        <dbReference type="ARBA" id="ARBA00022676"/>
    </source>
</evidence>